<dbReference type="PANTHER" id="PTHR43317">
    <property type="entry name" value="THERMOSPERMINE SYNTHASE ACAULIS5"/>
    <property type="match status" value="1"/>
</dbReference>
<reference evidence="3 4" key="1">
    <citation type="journal article" date="2014" name="BMC Genomics">
        <title>A genomic perspective on a new bacterial genus and species from the Alcaligenaceae family, Basilea psittacipulmonis.</title>
        <authorList>
            <person name="Whiteson K.L."/>
            <person name="Hernandez D."/>
            <person name="Lazarevic V."/>
            <person name="Gaia N."/>
            <person name="Farinelli L."/>
            <person name="Francois P."/>
            <person name="Pilo P."/>
            <person name="Frey J."/>
            <person name="Schrenzel J."/>
        </authorList>
    </citation>
    <scope>NUCLEOTIDE SEQUENCE [LARGE SCALE GENOMIC DNA]</scope>
    <source>
        <strain evidence="3 4">DSM 24701</strain>
    </source>
</reference>
<feature type="transmembrane region" description="Helical" evidence="2">
    <location>
        <begin position="141"/>
        <end position="161"/>
    </location>
</feature>
<dbReference type="KEGG" id="bpsi:IX83_05845"/>
<keyword evidence="4" id="KW-1185">Reference proteome</keyword>
<dbReference type="STRING" id="1072685.IX83_05845"/>
<feature type="transmembrane region" description="Helical" evidence="2">
    <location>
        <begin position="191"/>
        <end position="210"/>
    </location>
</feature>
<feature type="transmembrane region" description="Helical" evidence="2">
    <location>
        <begin position="167"/>
        <end position="184"/>
    </location>
</feature>
<gene>
    <name evidence="3" type="ORF">IX83_05845</name>
</gene>
<dbReference type="GO" id="GO:0006596">
    <property type="term" value="P:polyamine biosynthetic process"/>
    <property type="evidence" value="ECO:0007669"/>
    <property type="project" value="UniProtKB-KW"/>
</dbReference>
<evidence type="ECO:0000256" key="2">
    <source>
        <dbReference type="SAM" id="Phobius"/>
    </source>
</evidence>
<feature type="transmembrane region" description="Helical" evidence="2">
    <location>
        <begin position="9"/>
        <end position="29"/>
    </location>
</feature>
<dbReference type="HOGENOM" id="CLU_010122_2_0_4"/>
<feature type="transmembrane region" description="Helical" evidence="2">
    <location>
        <begin position="72"/>
        <end position="95"/>
    </location>
</feature>
<evidence type="ECO:0000313" key="4">
    <source>
        <dbReference type="Proteomes" id="UP000028945"/>
    </source>
</evidence>
<keyword evidence="2" id="KW-1133">Transmembrane helix</keyword>
<keyword evidence="2" id="KW-0472">Membrane</keyword>
<dbReference type="eggNOG" id="COG4262">
    <property type="taxonomic scope" value="Bacteria"/>
</dbReference>
<accession>A0A077DE22</accession>
<feature type="transmembrane region" description="Helical" evidence="2">
    <location>
        <begin position="101"/>
        <end position="120"/>
    </location>
</feature>
<dbReference type="InterPro" id="IPR029063">
    <property type="entry name" value="SAM-dependent_MTases_sf"/>
</dbReference>
<dbReference type="EMBL" id="CP009238">
    <property type="protein sequence ID" value="AIL32904.1"/>
    <property type="molecule type" value="Genomic_DNA"/>
</dbReference>
<evidence type="ECO:0000313" key="3">
    <source>
        <dbReference type="EMBL" id="AIL32904.1"/>
    </source>
</evidence>
<keyword evidence="1" id="KW-0620">Polyamine biosynthesis</keyword>
<sequence>MNTQTSIPLIYLLSFASGFLCLGLEVIWIRLISFSMFSVPQAFAITLGIFLIGIAIGAWFGKRICEQKDLSILDVAQYFFLSGCLDLLLLIISYMFMGTALFSKVALLLILISASVRGLIFPMVHHIGTIKNKNGKQISNVYFANVLGSSLAPILIGMVALDYLHTQHIYLLICLLSVLIFLICQIKLSTPILRIPVILISLGLIGSLWVPEKVLHSLSQTHYRSLIQLIENKHGIIQIYQDNDEHVVFGANVYDGIFNVNLLKKDAHDDASVNRIERAYLLTTLHSHPEKVLIIGLSTGSWAEILASMPEAKEITIVEINSAYQDLITQYDSIRPLLDDPRVHIITDDGRKWLRQHPKEKFDMVLMNTTWHWRAYTANLLSIDFIEMIHQHLNPQGILMYNSTGSREVFNTAIAVFPHVYQYYNMVVASNQAIDFPSDEVLSERLARLQWQNGQNVFTPVELPQAIKQIKSITFKPITKPFNQGEIITDNNMLTEFKYGLWNQVQK</sequence>
<feature type="transmembrane region" description="Helical" evidence="2">
    <location>
        <begin position="41"/>
        <end position="60"/>
    </location>
</feature>
<dbReference type="CDD" id="cd02440">
    <property type="entry name" value="AdoMet_MTases"/>
    <property type="match status" value="1"/>
</dbReference>
<name>A0A077DE22_9BURK</name>
<dbReference type="AlphaFoldDB" id="A0A077DE22"/>
<dbReference type="Pfam" id="PF01564">
    <property type="entry name" value="Spermine_synth"/>
    <property type="match status" value="1"/>
</dbReference>
<evidence type="ECO:0008006" key="5">
    <source>
        <dbReference type="Google" id="ProtNLM"/>
    </source>
</evidence>
<dbReference type="SUPFAM" id="SSF53335">
    <property type="entry name" value="S-adenosyl-L-methionine-dependent methyltransferases"/>
    <property type="match status" value="1"/>
</dbReference>
<protein>
    <recommendedName>
        <fullName evidence="5">PABS domain-containing protein</fullName>
    </recommendedName>
</protein>
<keyword evidence="2" id="KW-0812">Transmembrane</keyword>
<evidence type="ECO:0000256" key="1">
    <source>
        <dbReference type="ARBA" id="ARBA00023115"/>
    </source>
</evidence>
<dbReference type="Gene3D" id="3.40.50.150">
    <property type="entry name" value="Vaccinia Virus protein VP39"/>
    <property type="match status" value="1"/>
</dbReference>
<organism evidence="3 4">
    <name type="scientific">Basilea psittacipulmonis DSM 24701</name>
    <dbReference type="NCBI Taxonomy" id="1072685"/>
    <lineage>
        <taxon>Bacteria</taxon>
        <taxon>Pseudomonadati</taxon>
        <taxon>Pseudomonadota</taxon>
        <taxon>Betaproteobacteria</taxon>
        <taxon>Burkholderiales</taxon>
        <taxon>Alcaligenaceae</taxon>
        <taxon>Basilea</taxon>
    </lineage>
</organism>
<proteinExistence type="predicted"/>
<dbReference type="Proteomes" id="UP000028945">
    <property type="component" value="Chromosome"/>
</dbReference>
<dbReference type="PANTHER" id="PTHR43317:SF1">
    <property type="entry name" value="THERMOSPERMINE SYNTHASE ACAULIS5"/>
    <property type="match status" value="1"/>
</dbReference>